<feature type="transmembrane region" description="Helical" evidence="1">
    <location>
        <begin position="225"/>
        <end position="245"/>
    </location>
</feature>
<dbReference type="AlphaFoldDB" id="A0A1S7FYB5"/>
<dbReference type="Pfam" id="PF06691">
    <property type="entry name" value="DUF1189"/>
    <property type="match status" value="1"/>
</dbReference>
<dbReference type="InterPro" id="IPR009574">
    <property type="entry name" value="DUF1189"/>
</dbReference>
<evidence type="ECO:0000313" key="2">
    <source>
        <dbReference type="EMBL" id="AQY52380.1"/>
    </source>
</evidence>
<feature type="transmembrane region" description="Helical" evidence="1">
    <location>
        <begin position="30"/>
        <end position="49"/>
    </location>
</feature>
<protein>
    <recommendedName>
        <fullName evidence="4">DUF1189 domain-containing protein</fullName>
    </recommendedName>
</protein>
<dbReference type="RefSeq" id="WP_036060985.1">
    <property type="nucleotide sequence ID" value="NZ_CP011102.1"/>
</dbReference>
<evidence type="ECO:0008006" key="4">
    <source>
        <dbReference type="Google" id="ProtNLM"/>
    </source>
</evidence>
<dbReference type="Proteomes" id="UP000223060">
    <property type="component" value="Chromosome"/>
</dbReference>
<keyword evidence="1" id="KW-0472">Membrane</keyword>
<evidence type="ECO:0000313" key="3">
    <source>
        <dbReference type="Proteomes" id="UP000223060"/>
    </source>
</evidence>
<evidence type="ECO:0000256" key="1">
    <source>
        <dbReference type="SAM" id="Phobius"/>
    </source>
</evidence>
<dbReference type="EMBL" id="CP011102">
    <property type="protein sequence ID" value="AQY52380.1"/>
    <property type="molecule type" value="Genomic_DNA"/>
</dbReference>
<keyword evidence="1" id="KW-1133">Transmembrane helix</keyword>
<organism evidence="2 3">
    <name type="scientific">Listeria weihenstephanensis</name>
    <dbReference type="NCBI Taxonomy" id="1006155"/>
    <lineage>
        <taxon>Bacteria</taxon>
        <taxon>Bacillati</taxon>
        <taxon>Bacillota</taxon>
        <taxon>Bacilli</taxon>
        <taxon>Bacillales</taxon>
        <taxon>Listeriaceae</taxon>
        <taxon>Listeria</taxon>
    </lineage>
</organism>
<accession>A0A1S7FYB5</accession>
<gene>
    <name evidence="2" type="ORF">UE46_16075</name>
</gene>
<sequence length="252" mass="28900">MGIIEQFQQSLFFQWKAIGKWKPQSIWKSFFYLLCLVLISSLILSFSSFSKTSKLDYEALLTEMEPFVLSEQGLDYDGEPLIVPVPVFDVTIMIGDVTQRAKTDYVVELKKDGFKFGKNGLMSPNTMPYSSLPIWGTQEKYTNTDALKLLQDNESQVKQLAFFYQYVKAFLQVIISVVLIFVIALASIPFGRSASVSYQRLWMFGAYGMTLPLVLKTILKLTGFFIPYFGMIYWFAVIIFVFLTVNKIKRST</sequence>
<reference evidence="3" key="1">
    <citation type="submission" date="2015-03" db="EMBL/GenBank/DDBJ databases">
        <authorList>
            <person name="Ferrari E."/>
            <person name="Walter M.C."/>
            <person name="Huptas C."/>
            <person name="Scherer S."/>
            <person name="Mueller-Herbst S."/>
        </authorList>
    </citation>
    <scope>NUCLEOTIDE SEQUENCE [LARGE SCALE GENOMIC DNA]</scope>
    <source>
        <strain evidence="3">LWP01</strain>
    </source>
</reference>
<name>A0A1S7FYB5_9LIST</name>
<dbReference type="KEGG" id="lwi:UE46_16075"/>
<feature type="transmembrane region" description="Helical" evidence="1">
    <location>
        <begin position="169"/>
        <end position="189"/>
    </location>
</feature>
<keyword evidence="1" id="KW-0812">Transmembrane</keyword>
<proteinExistence type="predicted"/>
<keyword evidence="3" id="KW-1185">Reference proteome</keyword>